<dbReference type="Proteomes" id="UP000009175">
    <property type="component" value="Chromosome"/>
</dbReference>
<dbReference type="HOGENOM" id="CLU_2261430_0_0_6"/>
<organism evidence="1 2">
    <name type="scientific">Shewanella amazonensis (strain ATCC BAA-1098 / SB2B)</name>
    <dbReference type="NCBI Taxonomy" id="326297"/>
    <lineage>
        <taxon>Bacteria</taxon>
        <taxon>Pseudomonadati</taxon>
        <taxon>Pseudomonadota</taxon>
        <taxon>Gammaproteobacteria</taxon>
        <taxon>Alteromonadales</taxon>
        <taxon>Shewanellaceae</taxon>
        <taxon>Shewanella</taxon>
    </lineage>
</organism>
<keyword evidence="2" id="KW-1185">Reference proteome</keyword>
<accession>A1S4L0</accession>
<name>A1S4L0_SHEAM</name>
<evidence type="ECO:0008006" key="3">
    <source>
        <dbReference type="Google" id="ProtNLM"/>
    </source>
</evidence>
<evidence type="ECO:0000313" key="2">
    <source>
        <dbReference type="Proteomes" id="UP000009175"/>
    </source>
</evidence>
<evidence type="ECO:0000313" key="1">
    <source>
        <dbReference type="EMBL" id="ABL99316.1"/>
    </source>
</evidence>
<dbReference type="eggNOG" id="ENOG50334J3">
    <property type="taxonomic scope" value="Bacteria"/>
</dbReference>
<dbReference type="KEGG" id="saz:Sama_1109"/>
<dbReference type="OrthoDB" id="5890662at2"/>
<sequence>MSQPQNAASLSHPDSILKSATAAVQRGVARADGKLCLTSSSLEFTPYNTQFGLGPYQLSRTEIAKAEKCLGKGGGILPVTRDALRISLRGGDSYEFIVANPEDWIAALGA</sequence>
<protein>
    <recommendedName>
        <fullName evidence="3">GRAM domain-containing protein</fullName>
    </recommendedName>
</protein>
<proteinExistence type="predicted"/>
<dbReference type="AlphaFoldDB" id="A1S4L0"/>
<gene>
    <name evidence="1" type="ordered locus">Sama_1109</name>
</gene>
<dbReference type="RefSeq" id="WP_011759225.1">
    <property type="nucleotide sequence ID" value="NC_008700.1"/>
</dbReference>
<dbReference type="EMBL" id="CP000507">
    <property type="protein sequence ID" value="ABL99316.1"/>
    <property type="molecule type" value="Genomic_DNA"/>
</dbReference>
<reference evidence="1 2" key="1">
    <citation type="submission" date="2006-12" db="EMBL/GenBank/DDBJ databases">
        <title>Complete sequence of Shewanella amazonensis SB2B.</title>
        <authorList>
            <consortium name="US DOE Joint Genome Institute"/>
            <person name="Copeland A."/>
            <person name="Lucas S."/>
            <person name="Lapidus A."/>
            <person name="Barry K."/>
            <person name="Detter J.C."/>
            <person name="Glavina del Rio T."/>
            <person name="Hammon N."/>
            <person name="Israni S."/>
            <person name="Dalin E."/>
            <person name="Tice H."/>
            <person name="Pitluck S."/>
            <person name="Munk A.C."/>
            <person name="Brettin T."/>
            <person name="Bruce D."/>
            <person name="Han C."/>
            <person name="Tapia R."/>
            <person name="Gilna P."/>
            <person name="Schmutz J."/>
            <person name="Larimer F."/>
            <person name="Land M."/>
            <person name="Hauser L."/>
            <person name="Kyrpides N."/>
            <person name="Mikhailova N."/>
            <person name="Fredrickson J."/>
            <person name="Richardson P."/>
        </authorList>
    </citation>
    <scope>NUCLEOTIDE SEQUENCE [LARGE SCALE GENOMIC DNA]</scope>
    <source>
        <strain evidence="2">ATCC BAA-1098 / SB2B</strain>
    </source>
</reference>